<dbReference type="Proteomes" id="UP000094808">
    <property type="component" value="Unassembled WGS sequence"/>
</dbReference>
<evidence type="ECO:0000256" key="1">
    <source>
        <dbReference type="SAM" id="Phobius"/>
    </source>
</evidence>
<keyword evidence="1" id="KW-1133">Transmembrane helix</keyword>
<sequence>MFFSVLGLIVVKKFDPNNFPKFIRVEGKDVNLKFVFDNIRNVGIAALLFAIGVAIAKGEPLNSLSFIPYSEVVLGIIITIIGFILMMLNLIQGILAVLATEKFNIVLYSLISIFLQIAVGEIFFNQVFKLLGK</sequence>
<evidence type="ECO:0000313" key="3">
    <source>
        <dbReference type="Proteomes" id="UP000094808"/>
    </source>
</evidence>
<organism evidence="2 3">
    <name type="scientific">Vibrio ordalii FS-238</name>
    <dbReference type="NCBI Taxonomy" id="617133"/>
    <lineage>
        <taxon>Bacteria</taxon>
        <taxon>Pseudomonadati</taxon>
        <taxon>Pseudomonadota</taxon>
        <taxon>Gammaproteobacteria</taxon>
        <taxon>Vibrionales</taxon>
        <taxon>Vibrionaceae</taxon>
        <taxon>Vibrio</taxon>
    </lineage>
</organism>
<accession>A0A853R3D6</accession>
<dbReference type="AlphaFoldDB" id="A0A853R3D6"/>
<feature type="transmembrane region" description="Helical" evidence="1">
    <location>
        <begin position="42"/>
        <end position="60"/>
    </location>
</feature>
<keyword evidence="1" id="KW-0472">Membrane</keyword>
<gene>
    <name evidence="2" type="ORF">A1QS_15895</name>
</gene>
<evidence type="ECO:0000313" key="2">
    <source>
        <dbReference type="EMBL" id="OEE38465.1"/>
    </source>
</evidence>
<keyword evidence="3" id="KW-1185">Reference proteome</keyword>
<keyword evidence="1" id="KW-0812">Transmembrane</keyword>
<name>A0A853R3D6_9VIBR</name>
<feature type="transmembrane region" description="Helical" evidence="1">
    <location>
        <begin position="72"/>
        <end position="99"/>
    </location>
</feature>
<reference evidence="2 3" key="1">
    <citation type="journal article" date="2012" name="Science">
        <title>Ecological populations of bacteria act as socially cohesive units of antibiotic production and resistance.</title>
        <authorList>
            <person name="Cordero O.X."/>
            <person name="Wildschutte H."/>
            <person name="Kirkup B."/>
            <person name="Proehl S."/>
            <person name="Ngo L."/>
            <person name="Hussain F."/>
            <person name="Le Roux F."/>
            <person name="Mincer T."/>
            <person name="Polz M.F."/>
        </authorList>
    </citation>
    <scope>NUCLEOTIDE SEQUENCE [LARGE SCALE GENOMIC DNA]</scope>
    <source>
        <strain evidence="2 3">FS-238</strain>
    </source>
</reference>
<proteinExistence type="predicted"/>
<dbReference type="EMBL" id="AJYS02000124">
    <property type="protein sequence ID" value="OEE38465.1"/>
    <property type="molecule type" value="Genomic_DNA"/>
</dbReference>
<protein>
    <submittedName>
        <fullName evidence="2">Uncharacterized protein</fullName>
    </submittedName>
</protein>
<feature type="transmembrane region" description="Helical" evidence="1">
    <location>
        <begin position="105"/>
        <end position="124"/>
    </location>
</feature>
<comment type="caution">
    <text evidence="2">The sequence shown here is derived from an EMBL/GenBank/DDBJ whole genome shotgun (WGS) entry which is preliminary data.</text>
</comment>